<evidence type="ECO:0000313" key="2">
    <source>
        <dbReference type="EMBL" id="KAK2946756.1"/>
    </source>
</evidence>
<protein>
    <submittedName>
        <fullName evidence="2">Uncharacterized protein</fullName>
    </submittedName>
</protein>
<dbReference type="EMBL" id="JARBJD010000220">
    <property type="protein sequence ID" value="KAK2946756.1"/>
    <property type="molecule type" value="Genomic_DNA"/>
</dbReference>
<comment type="caution">
    <text evidence="2">The sequence shown here is derived from an EMBL/GenBank/DDBJ whole genome shotgun (WGS) entry which is preliminary data.</text>
</comment>
<proteinExistence type="predicted"/>
<evidence type="ECO:0000313" key="3">
    <source>
        <dbReference type="Proteomes" id="UP001281761"/>
    </source>
</evidence>
<reference evidence="2 3" key="1">
    <citation type="journal article" date="2022" name="bioRxiv">
        <title>Genomics of Preaxostyla Flagellates Illuminates Evolutionary Transitions and the Path Towards Mitochondrial Loss.</title>
        <authorList>
            <person name="Novak L.V.F."/>
            <person name="Treitli S.C."/>
            <person name="Pyrih J."/>
            <person name="Halakuc P."/>
            <person name="Pipaliya S.V."/>
            <person name="Vacek V."/>
            <person name="Brzon O."/>
            <person name="Soukal P."/>
            <person name="Eme L."/>
            <person name="Dacks J.B."/>
            <person name="Karnkowska A."/>
            <person name="Elias M."/>
            <person name="Hampl V."/>
        </authorList>
    </citation>
    <scope>NUCLEOTIDE SEQUENCE [LARGE SCALE GENOMIC DNA]</scope>
    <source>
        <strain evidence="2">NAU3</strain>
        <tissue evidence="2">Gut</tissue>
    </source>
</reference>
<evidence type="ECO:0000256" key="1">
    <source>
        <dbReference type="SAM" id="MobiDB-lite"/>
    </source>
</evidence>
<dbReference type="Proteomes" id="UP001281761">
    <property type="component" value="Unassembled WGS sequence"/>
</dbReference>
<name>A0ABQ9X4Q3_9EUKA</name>
<feature type="region of interest" description="Disordered" evidence="1">
    <location>
        <begin position="203"/>
        <end position="232"/>
    </location>
</feature>
<organism evidence="2 3">
    <name type="scientific">Blattamonas nauphoetae</name>
    <dbReference type="NCBI Taxonomy" id="2049346"/>
    <lineage>
        <taxon>Eukaryota</taxon>
        <taxon>Metamonada</taxon>
        <taxon>Preaxostyla</taxon>
        <taxon>Oxymonadida</taxon>
        <taxon>Blattamonas</taxon>
    </lineage>
</organism>
<accession>A0ABQ9X4Q3</accession>
<feature type="compositionally biased region" description="Polar residues" evidence="1">
    <location>
        <begin position="207"/>
        <end position="216"/>
    </location>
</feature>
<sequence>MESVCNETSKISHDFAKIEHVCHIYCYSSLCRTKPSKTRLPSAHSPRDCTPAAPPSHHLRILTINVEFFSNCEKTVEFNAPFVKRLLSALRPSDAPSDCLLIITLPKFLTSLASFSSFGAHSLLVCPTPRHRPETPCLFEATIEAGKPEKHVLNVQSKDGPTITRSFCRTCEHAHSFHFSVKAKAQIAERLLEIEQRHPLHPLAQGTHATTQSDGTTLAPHVGRNGKADASTGGETDVVQVLDVLHVQRIVVLFRKKGYLYIDLEVSYHQELYHVPFVAV</sequence>
<keyword evidence="3" id="KW-1185">Reference proteome</keyword>
<gene>
    <name evidence="2" type="ORF">BLNAU_18352</name>
</gene>